<dbReference type="EMBL" id="GGEC01082212">
    <property type="protein sequence ID" value="MBX62696.1"/>
    <property type="molecule type" value="Transcribed_RNA"/>
</dbReference>
<sequence>MATIGSGLAEIYVMRKLHKEAMRKAMEEEKREKRSEDGGDGEKGKKSSGSGCFFWGLGKNHPTAKVSSSDYE</sequence>
<organism evidence="2">
    <name type="scientific">Rhizophora mucronata</name>
    <name type="common">Asiatic mangrove</name>
    <dbReference type="NCBI Taxonomy" id="61149"/>
    <lineage>
        <taxon>Eukaryota</taxon>
        <taxon>Viridiplantae</taxon>
        <taxon>Streptophyta</taxon>
        <taxon>Embryophyta</taxon>
        <taxon>Tracheophyta</taxon>
        <taxon>Spermatophyta</taxon>
        <taxon>Magnoliopsida</taxon>
        <taxon>eudicotyledons</taxon>
        <taxon>Gunneridae</taxon>
        <taxon>Pentapetalae</taxon>
        <taxon>rosids</taxon>
        <taxon>fabids</taxon>
        <taxon>Malpighiales</taxon>
        <taxon>Rhizophoraceae</taxon>
        <taxon>Rhizophora</taxon>
    </lineage>
</organism>
<feature type="compositionally biased region" description="Basic and acidic residues" evidence="1">
    <location>
        <begin position="23"/>
        <end position="45"/>
    </location>
</feature>
<evidence type="ECO:0000256" key="1">
    <source>
        <dbReference type="SAM" id="MobiDB-lite"/>
    </source>
</evidence>
<feature type="region of interest" description="Disordered" evidence="1">
    <location>
        <begin position="23"/>
        <end position="72"/>
    </location>
</feature>
<evidence type="ECO:0000313" key="2">
    <source>
        <dbReference type="EMBL" id="MBX62696.1"/>
    </source>
</evidence>
<protein>
    <submittedName>
        <fullName evidence="2">Uncharacterized protein</fullName>
    </submittedName>
</protein>
<dbReference type="PANTHER" id="PTHR34950">
    <property type="entry name" value="OS04G0457400 PROTEIN"/>
    <property type="match status" value="1"/>
</dbReference>
<name>A0A2P2Q6U6_RHIMU</name>
<proteinExistence type="predicted"/>
<accession>A0A2P2Q6U6</accession>
<dbReference type="AlphaFoldDB" id="A0A2P2Q6U6"/>
<dbReference type="PANTHER" id="PTHR34950:SF2">
    <property type="entry name" value="OS10G0364900 PROTEIN"/>
    <property type="match status" value="1"/>
</dbReference>
<reference evidence="2" key="1">
    <citation type="submission" date="2018-02" db="EMBL/GenBank/DDBJ databases">
        <title>Rhizophora mucronata_Transcriptome.</title>
        <authorList>
            <person name="Meera S.P."/>
            <person name="Sreeshan A."/>
            <person name="Augustine A."/>
        </authorList>
    </citation>
    <scope>NUCLEOTIDE SEQUENCE</scope>
    <source>
        <tissue evidence="2">Leaf</tissue>
    </source>
</reference>